<protein>
    <submittedName>
        <fullName evidence="5">Uncharacterized protein</fullName>
    </submittedName>
</protein>
<dbReference type="SUPFAM" id="SSF56003">
    <property type="entry name" value="Molybdenum cofactor-binding domain"/>
    <property type="match status" value="1"/>
</dbReference>
<dbReference type="Pfam" id="PF02738">
    <property type="entry name" value="MoCoBD_1"/>
    <property type="match status" value="1"/>
</dbReference>
<feature type="non-terminal residue" evidence="5">
    <location>
        <position position="241"/>
    </location>
</feature>
<feature type="transmembrane region" description="Helical" evidence="2">
    <location>
        <begin position="7"/>
        <end position="28"/>
    </location>
</feature>
<reference evidence="5" key="1">
    <citation type="journal article" date="2014" name="Front. Microbiol.">
        <title>High frequency of phylogenetically diverse reductive dehalogenase-homologous genes in deep subseafloor sedimentary metagenomes.</title>
        <authorList>
            <person name="Kawai M."/>
            <person name="Futagami T."/>
            <person name="Toyoda A."/>
            <person name="Takaki Y."/>
            <person name="Nishi S."/>
            <person name="Hori S."/>
            <person name="Arai W."/>
            <person name="Tsubouchi T."/>
            <person name="Morono Y."/>
            <person name="Uchiyama I."/>
            <person name="Ito T."/>
            <person name="Fujiyama A."/>
            <person name="Inagaki F."/>
            <person name="Takami H."/>
        </authorList>
    </citation>
    <scope>NUCLEOTIDE SEQUENCE</scope>
    <source>
        <strain evidence="5">Expedition CK06-06</strain>
    </source>
</reference>
<comment type="caution">
    <text evidence="5">The sequence shown here is derived from an EMBL/GenBank/DDBJ whole genome shotgun (WGS) entry which is preliminary data.</text>
</comment>
<dbReference type="InterPro" id="IPR016208">
    <property type="entry name" value="Ald_Oxase/xanthine_DH-like"/>
</dbReference>
<keyword evidence="2" id="KW-1133">Transmembrane helix</keyword>
<accession>X1P6F2</accession>
<dbReference type="PANTHER" id="PTHR11908">
    <property type="entry name" value="XANTHINE DEHYDROGENASE"/>
    <property type="match status" value="1"/>
</dbReference>
<name>X1P6F2_9ZZZZ</name>
<dbReference type="EMBL" id="BARV01016395">
    <property type="protein sequence ID" value="GAI26479.1"/>
    <property type="molecule type" value="Genomic_DNA"/>
</dbReference>
<evidence type="ECO:0000256" key="1">
    <source>
        <dbReference type="ARBA" id="ARBA00022505"/>
    </source>
</evidence>
<evidence type="ECO:0000259" key="3">
    <source>
        <dbReference type="Pfam" id="PF02738"/>
    </source>
</evidence>
<keyword evidence="1" id="KW-0500">Molybdenum</keyword>
<proteinExistence type="predicted"/>
<feature type="domain" description="Aldehyde oxidase/xanthine dehydrogenase first molybdopterin binding" evidence="3">
    <location>
        <begin position="2"/>
        <end position="87"/>
    </location>
</feature>
<evidence type="ECO:0000256" key="2">
    <source>
        <dbReference type="SAM" id="Phobius"/>
    </source>
</evidence>
<feature type="domain" description="Aldehyde oxidase/xanthine dehydrogenase second molybdopterin binding" evidence="4">
    <location>
        <begin position="115"/>
        <end position="241"/>
    </location>
</feature>
<dbReference type="AlphaFoldDB" id="X1P6F2"/>
<evidence type="ECO:0000259" key="4">
    <source>
        <dbReference type="Pfam" id="PF20256"/>
    </source>
</evidence>
<keyword evidence="2" id="KW-0812">Transmembrane</keyword>
<dbReference type="Pfam" id="PF20256">
    <property type="entry name" value="MoCoBD_2"/>
    <property type="match status" value="1"/>
</dbReference>
<dbReference type="PANTHER" id="PTHR11908:SF132">
    <property type="entry name" value="ALDEHYDE OXIDASE 1-RELATED"/>
    <property type="match status" value="1"/>
</dbReference>
<gene>
    <name evidence="5" type="ORF">S06H3_28147</name>
</gene>
<dbReference type="InterPro" id="IPR046867">
    <property type="entry name" value="AldOxase/xan_DH_MoCoBD2"/>
</dbReference>
<organism evidence="5">
    <name type="scientific">marine sediment metagenome</name>
    <dbReference type="NCBI Taxonomy" id="412755"/>
    <lineage>
        <taxon>unclassified sequences</taxon>
        <taxon>metagenomes</taxon>
        <taxon>ecological metagenomes</taxon>
    </lineage>
</organism>
<sequence>MAKDFKIVFDGGAYLSSGAIAVFCPYAYSEAVYRIPNYRYEAIRAYTNKTPCSMQRTHGNQLSLAEEVMIDRIARDLGIDPVEIRLKHAVKAGETLPSQSKVTSFALGETIEKAVAASGWKEKRGKLGDGRGIGLACGTAFAGLYLGIRFNSSAYMKFNEDGSATLFTGSVDNGQGNESMMVQVAAEELGLPMKDIALVCADSELTPQDPGSYPMLAAFCSANAVRLAASDAKQQIKKIAA</sequence>
<dbReference type="InterPro" id="IPR008274">
    <property type="entry name" value="AldOxase/xan_DH_MoCoBD1"/>
</dbReference>
<dbReference type="Gene3D" id="3.30.365.10">
    <property type="entry name" value="Aldehyde oxidase/xanthine dehydrogenase, molybdopterin binding domain"/>
    <property type="match status" value="3"/>
</dbReference>
<evidence type="ECO:0000313" key="5">
    <source>
        <dbReference type="EMBL" id="GAI26479.1"/>
    </source>
</evidence>
<dbReference type="GO" id="GO:0005506">
    <property type="term" value="F:iron ion binding"/>
    <property type="evidence" value="ECO:0007669"/>
    <property type="project" value="InterPro"/>
</dbReference>
<keyword evidence="2" id="KW-0472">Membrane</keyword>
<dbReference type="InterPro" id="IPR037165">
    <property type="entry name" value="AldOxase/xan_DH_Mopterin-bd_sf"/>
</dbReference>
<dbReference type="GO" id="GO:0016491">
    <property type="term" value="F:oxidoreductase activity"/>
    <property type="evidence" value="ECO:0007669"/>
    <property type="project" value="InterPro"/>
</dbReference>